<gene>
    <name evidence="2" type="ORF">KIL84_000372</name>
</gene>
<organism evidence="2 3">
    <name type="scientific">Mauremys mutica</name>
    <name type="common">yellowpond turtle</name>
    <dbReference type="NCBI Taxonomy" id="74926"/>
    <lineage>
        <taxon>Eukaryota</taxon>
        <taxon>Metazoa</taxon>
        <taxon>Chordata</taxon>
        <taxon>Craniata</taxon>
        <taxon>Vertebrata</taxon>
        <taxon>Euteleostomi</taxon>
        <taxon>Archelosauria</taxon>
        <taxon>Testudinata</taxon>
        <taxon>Testudines</taxon>
        <taxon>Cryptodira</taxon>
        <taxon>Durocryptodira</taxon>
        <taxon>Testudinoidea</taxon>
        <taxon>Geoemydidae</taxon>
        <taxon>Geoemydinae</taxon>
        <taxon>Mauremys</taxon>
    </lineage>
</organism>
<evidence type="ECO:0000313" key="3">
    <source>
        <dbReference type="Proteomes" id="UP000827986"/>
    </source>
</evidence>
<reference evidence="2" key="1">
    <citation type="submission" date="2021-09" db="EMBL/GenBank/DDBJ databases">
        <title>The genome of Mauremys mutica provides insights into the evolution of semi-aquatic lifestyle.</title>
        <authorList>
            <person name="Gong S."/>
            <person name="Gao Y."/>
        </authorList>
    </citation>
    <scope>NUCLEOTIDE SEQUENCE</scope>
    <source>
        <strain evidence="2">MM-2020</strain>
        <tissue evidence="2">Muscle</tissue>
    </source>
</reference>
<sequence length="112" mass="11759">MGCIESHAVPQALSLPFWKEISAPRATARGEPVLGPTRAAPGSAPVHPAIEAQRPISSSPCRRESYNRNRCPCSGEPSQELHDSGMQIAQGVFAPCAAGPARGLCSAEVLQK</sequence>
<protein>
    <submittedName>
        <fullName evidence="2">Uncharacterized protein</fullName>
    </submittedName>
</protein>
<evidence type="ECO:0000313" key="2">
    <source>
        <dbReference type="EMBL" id="KAH1179041.1"/>
    </source>
</evidence>
<dbReference type="EMBL" id="JAHDVG010000473">
    <property type="protein sequence ID" value="KAH1179041.1"/>
    <property type="molecule type" value="Genomic_DNA"/>
</dbReference>
<keyword evidence="3" id="KW-1185">Reference proteome</keyword>
<proteinExistence type="predicted"/>
<feature type="region of interest" description="Disordered" evidence="1">
    <location>
        <begin position="29"/>
        <end position="80"/>
    </location>
</feature>
<accession>A0A9D4B3H3</accession>
<dbReference type="AlphaFoldDB" id="A0A9D4B3H3"/>
<evidence type="ECO:0000256" key="1">
    <source>
        <dbReference type="SAM" id="MobiDB-lite"/>
    </source>
</evidence>
<dbReference type="Proteomes" id="UP000827986">
    <property type="component" value="Unassembled WGS sequence"/>
</dbReference>
<comment type="caution">
    <text evidence="2">The sequence shown here is derived from an EMBL/GenBank/DDBJ whole genome shotgun (WGS) entry which is preliminary data.</text>
</comment>
<name>A0A9D4B3H3_9SAUR</name>